<feature type="coiled-coil region" evidence="1">
    <location>
        <begin position="43"/>
        <end position="70"/>
    </location>
</feature>
<keyword evidence="1" id="KW-0175">Coiled coil</keyword>
<evidence type="ECO:0000313" key="3">
    <source>
        <dbReference type="Proteomes" id="UP000481033"/>
    </source>
</evidence>
<protein>
    <submittedName>
        <fullName evidence="2">Uncharacterized protein</fullName>
    </submittedName>
</protein>
<dbReference type="AlphaFoldDB" id="A0A6M0RL25"/>
<keyword evidence="3" id="KW-1185">Reference proteome</keyword>
<accession>A0A6M0RL25</accession>
<evidence type="ECO:0000313" key="2">
    <source>
        <dbReference type="EMBL" id="NEZ56512.1"/>
    </source>
</evidence>
<proteinExistence type="predicted"/>
<name>A0A6M0RL25_9CYAN</name>
<gene>
    <name evidence="2" type="ORF">DXZ20_12665</name>
</gene>
<reference evidence="2 3" key="1">
    <citation type="journal article" date="2020" name="Microb. Ecol.">
        <title>Ecogenomics of the Marine Benthic Filamentous Cyanobacterium Adonisia.</title>
        <authorList>
            <person name="Walter J.M."/>
            <person name="Coutinho F.H."/>
            <person name="Leomil L."/>
            <person name="Hargreaves P.I."/>
            <person name="Campeao M.E."/>
            <person name="Vieira V.V."/>
            <person name="Silva B.S."/>
            <person name="Fistarol G.O."/>
            <person name="Salomon P.S."/>
            <person name="Sawabe T."/>
            <person name="Mino S."/>
            <person name="Hosokawa M."/>
            <person name="Miyashita H."/>
            <person name="Maruyama F."/>
            <person name="van Verk M.C."/>
            <person name="Dutilh B.E."/>
            <person name="Thompson C.C."/>
            <person name="Thompson F.L."/>
        </authorList>
    </citation>
    <scope>NUCLEOTIDE SEQUENCE [LARGE SCALE GENOMIC DNA]</scope>
    <source>
        <strain evidence="2 3">CCMR0081</strain>
    </source>
</reference>
<dbReference type="EMBL" id="QXHD01000004">
    <property type="protein sequence ID" value="NEZ56512.1"/>
    <property type="molecule type" value="Genomic_DNA"/>
</dbReference>
<evidence type="ECO:0000256" key="1">
    <source>
        <dbReference type="SAM" id="Coils"/>
    </source>
</evidence>
<dbReference type="Proteomes" id="UP000481033">
    <property type="component" value="Unassembled WGS sequence"/>
</dbReference>
<comment type="caution">
    <text evidence="2">The sequence shown here is derived from an EMBL/GenBank/DDBJ whole genome shotgun (WGS) entry which is preliminary data.</text>
</comment>
<organism evidence="2 3">
    <name type="scientific">Adonisia turfae CCMR0081</name>
    <dbReference type="NCBI Taxonomy" id="2292702"/>
    <lineage>
        <taxon>Bacteria</taxon>
        <taxon>Bacillati</taxon>
        <taxon>Cyanobacteriota</taxon>
        <taxon>Adonisia</taxon>
        <taxon>Adonisia turfae</taxon>
    </lineage>
</organism>
<sequence length="671" mass="74966">MAILGAFLVFAPVERRFYSDQGLNYRWPPALGLMMSATGLTLIGMAHAGLDEFQRELDEAEEERQFTRSLQKQAFQDSETSRVYTAVSEVKLQNNAPLPDHMKEPGLVPAKTSQEELEQFKALMGITQDSPEATTTETTKDLKFSTRKNATTKASERCVDLTGKRRYCGLKIENPIPRFLADDRGLLGLGTTGVGKSAFLEAIVSHAYQVDESTDFVAIAHKSGNSARGETLSMAGLEDTHDMYVVTRTMQGQTLVDAATRLRLRTHAIENLLETGSLVPSFVLIDESNEGTKAISKAARTYAELETGGPPKKSNIPDWQEEYSDFIETLIVDGRSKGVRGVVFGHLSTNKSGVDKEVRNQNYVIALGRNGIYGAIESLLSDARYIALKDTRADLKQEFTAYLEQHNANKAPVNVVLALTNIGGQWRLIVLPQRWDIQPIKPSVVNPALDSPYGFEAPAESVPETPTEHLPIDATQQKDPLACYSPRQRRLANEFLVWYESKRSILDDGTGLLDLRIPVQCWDPVKSLSELEMVLEVLHIQGYGDFFYDSVDKALLWKFYPRNSRGKLVARPPEEPGPANQAEPSKLDIPEGISLDAFRYCVKKLFELQVGSIHTVSSFFRFASSLRKNHDLNIEQVHRMLLSKSLKRVIKIETGSYHSKLTFQVLWTPEP</sequence>